<keyword evidence="1" id="KW-1133">Transmembrane helix</keyword>
<feature type="transmembrane region" description="Helical" evidence="1">
    <location>
        <begin position="34"/>
        <end position="53"/>
    </location>
</feature>
<gene>
    <name evidence="2" type="ORF">SAMEA4412692_00167</name>
</gene>
<protein>
    <submittedName>
        <fullName evidence="2">Uncharacterized protein</fullName>
    </submittedName>
</protein>
<sequence>MRKKPLTLFLLLTFVTSWLIWAILWLSGWYQNQVMYLIMTGIAMWSPALGAIITQKQYKMSWVYSFRLGLKNH</sequence>
<evidence type="ECO:0000256" key="1">
    <source>
        <dbReference type="SAM" id="Phobius"/>
    </source>
</evidence>
<dbReference type="AlphaFoldDB" id="A0A239SNE6"/>
<organism evidence="2 3">
    <name type="scientific">Streptococcus merionis</name>
    <dbReference type="NCBI Taxonomy" id="400065"/>
    <lineage>
        <taxon>Bacteria</taxon>
        <taxon>Bacillati</taxon>
        <taxon>Bacillota</taxon>
        <taxon>Bacilli</taxon>
        <taxon>Lactobacillales</taxon>
        <taxon>Streptococcaceae</taxon>
        <taxon>Streptococcus</taxon>
    </lineage>
</organism>
<name>A0A239SNE6_9STRE</name>
<keyword evidence="1" id="KW-0472">Membrane</keyword>
<reference evidence="2 3" key="1">
    <citation type="submission" date="2017-06" db="EMBL/GenBank/DDBJ databases">
        <authorList>
            <consortium name="Pathogen Informatics"/>
        </authorList>
    </citation>
    <scope>NUCLEOTIDE SEQUENCE [LARGE SCALE GENOMIC DNA]</scope>
    <source>
        <strain evidence="2 3">NCTC13788</strain>
    </source>
</reference>
<dbReference type="KEGG" id="smen:SAMEA4412692_0167"/>
<feature type="transmembrane region" description="Helical" evidence="1">
    <location>
        <begin position="7"/>
        <end position="28"/>
    </location>
</feature>
<evidence type="ECO:0000313" key="2">
    <source>
        <dbReference type="EMBL" id="SNU86274.1"/>
    </source>
</evidence>
<keyword evidence="1" id="KW-0812">Transmembrane</keyword>
<accession>A0A239SNE6</accession>
<dbReference type="Proteomes" id="UP000215185">
    <property type="component" value="Chromosome 1"/>
</dbReference>
<proteinExistence type="predicted"/>
<keyword evidence="3" id="KW-1185">Reference proteome</keyword>
<dbReference type="STRING" id="1123308.GCA_000380085_00496"/>
<dbReference type="RefSeq" id="WP_018373060.1">
    <property type="nucleotide sequence ID" value="NZ_LT906439.1"/>
</dbReference>
<dbReference type="EMBL" id="LT906439">
    <property type="protein sequence ID" value="SNU86274.1"/>
    <property type="molecule type" value="Genomic_DNA"/>
</dbReference>
<evidence type="ECO:0000313" key="3">
    <source>
        <dbReference type="Proteomes" id="UP000215185"/>
    </source>
</evidence>